<dbReference type="PANTHER" id="PTHR46124">
    <property type="entry name" value="D-AMINOACYL-TRNA DEACYLASE"/>
    <property type="match status" value="1"/>
</dbReference>
<evidence type="ECO:0000256" key="1">
    <source>
        <dbReference type="ARBA" id="ARBA00022723"/>
    </source>
</evidence>
<sequence>MGVVVPVLAPEPLVSPVIDSHCHLNVRDGSLHGDSRPDPDEMLKLAASVGVTKVVQIGCDVEAARWSVEIAASHPDVIAGVALHPNEAPRIFADQGQAGLENAYAAIAELAAHDVVRAVGETGLDYFRTEGDLRKVQQESFRWHIDLAKRLNKVLVIHDRDAHDDVIAVLESAGAPEKVLFHCFSGDSKMASYCAERGWYMSFAGVITFKNADDLREALRVVPDDLVLVETDSPYLTPMPYRGKPNGSFLMPLTVRRMAEVRGVDEATMAKQLWDNTHRVFGDW</sequence>
<dbReference type="CDD" id="cd01310">
    <property type="entry name" value="TatD_DNAse"/>
    <property type="match status" value="1"/>
</dbReference>
<organism evidence="5">
    <name type="scientific">freshwater metagenome</name>
    <dbReference type="NCBI Taxonomy" id="449393"/>
    <lineage>
        <taxon>unclassified sequences</taxon>
        <taxon>metagenomes</taxon>
        <taxon>ecological metagenomes</taxon>
    </lineage>
</organism>
<dbReference type="InterPro" id="IPR032466">
    <property type="entry name" value="Metal_Hydrolase"/>
</dbReference>
<protein>
    <submittedName>
        <fullName evidence="5">Unannotated protein</fullName>
    </submittedName>
</protein>
<gene>
    <name evidence="2" type="ORF">UFOPK2310_00555</name>
    <name evidence="3" type="ORF">UFOPK3425_00927</name>
    <name evidence="4" type="ORF">UFOPK4043_00919</name>
    <name evidence="5" type="ORF">UFOPK4092_01105</name>
</gene>
<dbReference type="PIRSF" id="PIRSF005902">
    <property type="entry name" value="DNase_TatD"/>
    <property type="match status" value="1"/>
</dbReference>
<evidence type="ECO:0000313" key="3">
    <source>
        <dbReference type="EMBL" id="CAB4876597.1"/>
    </source>
</evidence>
<dbReference type="NCBIfam" id="TIGR00010">
    <property type="entry name" value="YchF/TatD family DNA exonuclease"/>
    <property type="match status" value="1"/>
</dbReference>
<dbReference type="GO" id="GO:0004536">
    <property type="term" value="F:DNA nuclease activity"/>
    <property type="evidence" value="ECO:0007669"/>
    <property type="project" value="InterPro"/>
</dbReference>
<dbReference type="Pfam" id="PF01026">
    <property type="entry name" value="TatD_DNase"/>
    <property type="match status" value="1"/>
</dbReference>
<dbReference type="PANTHER" id="PTHR46124:SF2">
    <property type="entry name" value="D-AMINOACYL-TRNA DEACYLASE"/>
    <property type="match status" value="1"/>
</dbReference>
<dbReference type="GO" id="GO:0016788">
    <property type="term" value="F:hydrolase activity, acting on ester bonds"/>
    <property type="evidence" value="ECO:0007669"/>
    <property type="project" value="InterPro"/>
</dbReference>
<keyword evidence="1" id="KW-0479">Metal-binding</keyword>
<dbReference type="FunFam" id="3.20.20.140:FF:000048">
    <property type="entry name" value="AraC family transcriptional regulator"/>
    <property type="match status" value="1"/>
</dbReference>
<evidence type="ECO:0000313" key="2">
    <source>
        <dbReference type="EMBL" id="CAB4669885.1"/>
    </source>
</evidence>
<dbReference type="InterPro" id="IPR001130">
    <property type="entry name" value="TatD-like"/>
</dbReference>
<dbReference type="EMBL" id="CAFBPJ010000136">
    <property type="protein sequence ID" value="CAB5024067.1"/>
    <property type="molecule type" value="Genomic_DNA"/>
</dbReference>
<evidence type="ECO:0000313" key="5">
    <source>
        <dbReference type="EMBL" id="CAB5024067.1"/>
    </source>
</evidence>
<dbReference type="SUPFAM" id="SSF51556">
    <property type="entry name" value="Metallo-dependent hydrolases"/>
    <property type="match status" value="1"/>
</dbReference>
<dbReference type="InterPro" id="IPR015991">
    <property type="entry name" value="TatD/YcfH-like"/>
</dbReference>
<dbReference type="AlphaFoldDB" id="A0A6J7R5N4"/>
<evidence type="ECO:0000313" key="4">
    <source>
        <dbReference type="EMBL" id="CAB5008154.1"/>
    </source>
</evidence>
<dbReference type="GO" id="GO:0005829">
    <property type="term" value="C:cytosol"/>
    <property type="evidence" value="ECO:0007669"/>
    <property type="project" value="TreeGrafter"/>
</dbReference>
<dbReference type="EMBL" id="CAEZWW010000050">
    <property type="protein sequence ID" value="CAB4669885.1"/>
    <property type="molecule type" value="Genomic_DNA"/>
</dbReference>
<dbReference type="EMBL" id="CAFBPA010000131">
    <property type="protein sequence ID" value="CAB5008154.1"/>
    <property type="molecule type" value="Genomic_DNA"/>
</dbReference>
<accession>A0A6J7R5N4</accession>
<dbReference type="Gene3D" id="3.20.20.140">
    <property type="entry name" value="Metal-dependent hydrolases"/>
    <property type="match status" value="1"/>
</dbReference>
<dbReference type="GO" id="GO:0046872">
    <property type="term" value="F:metal ion binding"/>
    <property type="evidence" value="ECO:0007669"/>
    <property type="project" value="UniProtKB-KW"/>
</dbReference>
<reference evidence="5" key="1">
    <citation type="submission" date="2020-05" db="EMBL/GenBank/DDBJ databases">
        <authorList>
            <person name="Chiriac C."/>
            <person name="Salcher M."/>
            <person name="Ghai R."/>
            <person name="Kavagutti S V."/>
        </authorList>
    </citation>
    <scope>NUCLEOTIDE SEQUENCE</scope>
</reference>
<dbReference type="EMBL" id="CAFBLV010000186">
    <property type="protein sequence ID" value="CAB4876597.1"/>
    <property type="molecule type" value="Genomic_DNA"/>
</dbReference>
<proteinExistence type="predicted"/>
<name>A0A6J7R5N4_9ZZZZ</name>